<sequence length="1084" mass="111138">MSDDDSCPSARPRRVAVAPAVFAAVVSLFASTLTLAGASPAVAADQECAPLALAPFGDPGDAVGEATVAPDSSVCYTVTVQTPGLYLAPAKDSYGNAMARQLLAADGSEVDCHGDGYATDGMCAVPAAGTYTLKVRNTDWEDKATSVTFVPLGSAKGCADPVGTNWDQPDVTRTTVSRVEVDCQPFEGRSGDRVRLTYGTKVYGDSLAWITDATGRRICERFPENDEDSCVLPGDGPYRVLSTVSRSENGFPAEYGVKVRRLSDPQGCATAPVRPFGPLAEQDLTTNPCFTFTAGAAGPYTVHSVSADREVGVARVYDATGLSVCRYGADPCRIKAPGTYTAVLDGTYPFRDTRAGPVVLDRASEAGCVAAGTGLHKGELSTVGQYDCLTLDVPQGARIAALTSLSSAGLTPEVEVLDRAGTPQCDDDELRGGDCALTGAAPYRALVHTADRGDSATGAYAVAFHRTDVAEGCPVLPAGSFAADGAKATMTTGNGVFSHCLGIPADAHTAAEVFQLIATSGTASAAFSVLDSDGKRVCERYATTNGWTLCSLTPGKAHTVLVTGRDEAATYTLTRRDVTASASSAGCTKTAAAKVGGPSVKSAYDGPGTLGCRQVTTAAATDVLHVNVRDALGTANSAVIAGDGRMECSFRNAPCAVTGSTTHQVLVQTPVTQQAAPEYRLDALRIATADGPAPECVKVPSVAYGYGPVTGTLDESRTAVCAALPTAGFDRFETDIKDTAGAATTAVPVLYNTKTWANGCTRYIPEGYDCDALGSSRESTPTVFLLGLPEKASSTAYSAELTCTSPVCGTEETAVTAVSPDTGAAGGKVKLTVTGTALGPDVTVRLSQAGKTITAKADSVAADNRTVTATLDLTGAATGTWNVSVLTRGWEFPRGSFTVTPQPELANTTAPKITGTARTGAKLTATPGSWSAAPSSYTYQWKANGTAISGATASTYTVPASMVGKKLTVTVTAVRPGWVSGSATSAPVTVAKGDAPKATALPVISGTVKVGKTLTTSKGTWSPAATSYSYQWYANGKVISGATKSSLVLKPAQKGKKITVKVIAHRTGHKDGSALSKATRAVAG</sequence>
<gene>
    <name evidence="1" type="ORF">AQI70_23700</name>
</gene>
<proteinExistence type="predicted"/>
<name>A0A117P3D2_9ACTN</name>
<organism evidence="1 2">
    <name type="scientific">Streptomyces curacoi</name>
    <dbReference type="NCBI Taxonomy" id="146536"/>
    <lineage>
        <taxon>Bacteria</taxon>
        <taxon>Bacillati</taxon>
        <taxon>Actinomycetota</taxon>
        <taxon>Actinomycetes</taxon>
        <taxon>Kitasatosporales</taxon>
        <taxon>Streptomycetaceae</taxon>
        <taxon>Streptomyces</taxon>
    </lineage>
</organism>
<evidence type="ECO:0000313" key="1">
    <source>
        <dbReference type="EMBL" id="KUM72308.1"/>
    </source>
</evidence>
<dbReference type="Gene3D" id="2.60.40.2700">
    <property type="match status" value="2"/>
</dbReference>
<dbReference type="Proteomes" id="UP000054024">
    <property type="component" value="Unassembled WGS sequence"/>
</dbReference>
<dbReference type="RefSeq" id="WP_062153357.1">
    <property type="nucleotide sequence ID" value="NZ_KQ947990.1"/>
</dbReference>
<accession>A0A117P3D2</accession>
<dbReference type="STRING" id="146536.AQI70_23700"/>
<dbReference type="AlphaFoldDB" id="A0A117P3D2"/>
<reference evidence="1 2" key="1">
    <citation type="submission" date="2015-10" db="EMBL/GenBank/DDBJ databases">
        <title>Draft genome sequence of Streptomyces curacoi DSM 40107, type strain for the species Streptomyces curacoi.</title>
        <authorList>
            <person name="Ruckert C."/>
            <person name="Winkler A."/>
            <person name="Kalinowski J."/>
            <person name="Kampfer P."/>
            <person name="Glaeser S."/>
        </authorList>
    </citation>
    <scope>NUCLEOTIDE SEQUENCE [LARGE SCALE GENOMIC DNA]</scope>
    <source>
        <strain evidence="1 2">DSM 40107</strain>
    </source>
</reference>
<protein>
    <submittedName>
        <fullName evidence="1">Tat pathway signal protein</fullName>
    </submittedName>
</protein>
<evidence type="ECO:0000313" key="2">
    <source>
        <dbReference type="Proteomes" id="UP000054024"/>
    </source>
</evidence>
<comment type="caution">
    <text evidence="1">The sequence shown here is derived from an EMBL/GenBank/DDBJ whole genome shotgun (WGS) entry which is preliminary data.</text>
</comment>
<dbReference type="EMBL" id="LMWJ01000017">
    <property type="protein sequence ID" value="KUM72308.1"/>
    <property type="molecule type" value="Genomic_DNA"/>
</dbReference>
<dbReference type="OrthoDB" id="614750at2"/>
<keyword evidence="2" id="KW-1185">Reference proteome</keyword>